<accession>A0A0C9WD52</accession>
<dbReference type="AlphaFoldDB" id="A0A0C9WD52"/>
<keyword evidence="2" id="KW-1185">Reference proteome</keyword>
<evidence type="ECO:0000313" key="1">
    <source>
        <dbReference type="EMBL" id="KIJ62746.1"/>
    </source>
</evidence>
<protein>
    <submittedName>
        <fullName evidence="1">Unplaced genomic scaffold scaffold_20, whole genome shotgun sequence</fullName>
    </submittedName>
</protein>
<reference evidence="1 2" key="1">
    <citation type="submission" date="2014-04" db="EMBL/GenBank/DDBJ databases">
        <title>Evolutionary Origins and Diversification of the Mycorrhizal Mutualists.</title>
        <authorList>
            <consortium name="DOE Joint Genome Institute"/>
            <consortium name="Mycorrhizal Genomics Consortium"/>
            <person name="Kohler A."/>
            <person name="Kuo A."/>
            <person name="Nagy L.G."/>
            <person name="Floudas D."/>
            <person name="Copeland A."/>
            <person name="Barry K.W."/>
            <person name="Cichocki N."/>
            <person name="Veneault-Fourrey C."/>
            <person name="LaButti K."/>
            <person name="Lindquist E.A."/>
            <person name="Lipzen A."/>
            <person name="Lundell T."/>
            <person name="Morin E."/>
            <person name="Murat C."/>
            <person name="Riley R."/>
            <person name="Ohm R."/>
            <person name="Sun H."/>
            <person name="Tunlid A."/>
            <person name="Henrissat B."/>
            <person name="Grigoriev I.V."/>
            <person name="Hibbett D.S."/>
            <person name="Martin F."/>
        </authorList>
    </citation>
    <scope>NUCLEOTIDE SEQUENCE [LARGE SCALE GENOMIC DNA]</scope>
    <source>
        <strain evidence="1 2">MD-312</strain>
    </source>
</reference>
<proteinExistence type="predicted"/>
<sequence>MQSGIVFFAHRRKPTASPPFPSRSPQRHRAILGLGLYGKRFPPQIWRPGPPTCTGPFPLHLPQYPNVCINTTQGNVYTAHIVEATQARANLRGVLKGSKRTESGNKDYLRIIKVLDDYIPQLYGIMACCVW</sequence>
<dbReference type="Proteomes" id="UP000053820">
    <property type="component" value="Unassembled WGS sequence"/>
</dbReference>
<dbReference type="OrthoDB" id="10266451at2759"/>
<gene>
    <name evidence="1" type="ORF">HYDPIDRAFT_30336</name>
</gene>
<dbReference type="EMBL" id="KN839854">
    <property type="protein sequence ID" value="KIJ62746.1"/>
    <property type="molecule type" value="Genomic_DNA"/>
</dbReference>
<dbReference type="HOGENOM" id="CLU_1927905_0_0_1"/>
<organism evidence="1 2">
    <name type="scientific">Hydnomerulius pinastri MD-312</name>
    <dbReference type="NCBI Taxonomy" id="994086"/>
    <lineage>
        <taxon>Eukaryota</taxon>
        <taxon>Fungi</taxon>
        <taxon>Dikarya</taxon>
        <taxon>Basidiomycota</taxon>
        <taxon>Agaricomycotina</taxon>
        <taxon>Agaricomycetes</taxon>
        <taxon>Agaricomycetidae</taxon>
        <taxon>Boletales</taxon>
        <taxon>Boletales incertae sedis</taxon>
        <taxon>Leucogyrophana</taxon>
    </lineage>
</organism>
<evidence type="ECO:0000313" key="2">
    <source>
        <dbReference type="Proteomes" id="UP000053820"/>
    </source>
</evidence>
<name>A0A0C9WD52_9AGAM</name>